<dbReference type="AlphaFoldDB" id="A0AAW0YK53"/>
<comment type="caution">
    <text evidence="2">The sequence shown here is derived from an EMBL/GenBank/DDBJ whole genome shotgun (WGS) entry which is preliminary data.</text>
</comment>
<evidence type="ECO:0000313" key="2">
    <source>
        <dbReference type="EMBL" id="KAK8850729.1"/>
    </source>
</evidence>
<feature type="compositionally biased region" description="Basic residues" evidence="1">
    <location>
        <begin position="303"/>
        <end position="314"/>
    </location>
</feature>
<feature type="compositionally biased region" description="Basic and acidic residues" evidence="1">
    <location>
        <begin position="347"/>
        <end position="356"/>
    </location>
</feature>
<name>A0AAW0YK53_9TREE</name>
<dbReference type="KEGG" id="kne:92181907"/>
<feature type="compositionally biased region" description="Polar residues" evidence="1">
    <location>
        <begin position="170"/>
        <end position="181"/>
    </location>
</feature>
<feature type="region of interest" description="Disordered" evidence="1">
    <location>
        <begin position="127"/>
        <end position="149"/>
    </location>
</feature>
<feature type="region of interest" description="Disordered" evidence="1">
    <location>
        <begin position="252"/>
        <end position="367"/>
    </location>
</feature>
<evidence type="ECO:0000256" key="1">
    <source>
        <dbReference type="SAM" id="MobiDB-lite"/>
    </source>
</evidence>
<evidence type="ECO:0000313" key="3">
    <source>
        <dbReference type="Proteomes" id="UP001388673"/>
    </source>
</evidence>
<dbReference type="RefSeq" id="XP_066802160.1">
    <property type="nucleotide sequence ID" value="XM_066947746.1"/>
</dbReference>
<dbReference type="EMBL" id="JBCAWK010000008">
    <property type="protein sequence ID" value="KAK8850729.1"/>
    <property type="molecule type" value="Genomic_DNA"/>
</dbReference>
<proteinExistence type="predicted"/>
<feature type="region of interest" description="Disordered" evidence="1">
    <location>
        <begin position="163"/>
        <end position="206"/>
    </location>
</feature>
<sequence length="367" mass="40380">MKSVADSYLIIDHAALETNTYGPEATRSVYRTYAQSHTPRPQDCYQASRSTFDAQVGSTDFASGSGIPGQPLYSTAHPQGSETYQSVAHRVYPNETYPVDHSGVKPASTGLFPNAGYLSSGQDDTIVVEPDSSPGSGASRRQYKVDGMSMSTEEYDSALEEYRKEPAAPVTQSTSQRTSGDTGAKGASRHRTKQHRTNAVSRNYSAGLHERLLGRMESNKAPGGPPPGYLTDNRFDAETKKLLARTWNSAAPTFSHPAEEDTYRGYQSDASRDLIQSQSRQIPEPGLFNIEPSDGEQGPSQSRYRHPSSVRRPHPRSECSESQFVYDSAVDDEPALPPVRAHRSGRERREAAREPARSTGRKGHRRR</sequence>
<reference evidence="2 3" key="1">
    <citation type="journal article" date="2024" name="bioRxiv">
        <title>Comparative genomics of Cryptococcus and Kwoniella reveals pathogenesis evolution and contrasting karyotype dynamics via intercentromeric recombination or chromosome fusion.</title>
        <authorList>
            <person name="Coelho M.A."/>
            <person name="David-Palma M."/>
            <person name="Shea T."/>
            <person name="Bowers K."/>
            <person name="McGinley-Smith S."/>
            <person name="Mohammad A.W."/>
            <person name="Gnirke A."/>
            <person name="Yurkov A.M."/>
            <person name="Nowrousian M."/>
            <person name="Sun S."/>
            <person name="Cuomo C.A."/>
            <person name="Heitman J."/>
        </authorList>
    </citation>
    <scope>NUCLEOTIDE SEQUENCE [LARGE SCALE GENOMIC DNA]</scope>
    <source>
        <strain evidence="2 3">CBS 13917</strain>
    </source>
</reference>
<dbReference type="GeneID" id="92181907"/>
<accession>A0AAW0YK53</accession>
<gene>
    <name evidence="2" type="ORF">IAR55_004649</name>
</gene>
<feature type="compositionally biased region" description="Basic residues" evidence="1">
    <location>
        <begin position="187"/>
        <end position="196"/>
    </location>
</feature>
<protein>
    <submittedName>
        <fullName evidence="2">Uncharacterized protein</fullName>
    </submittedName>
</protein>
<keyword evidence="3" id="KW-1185">Reference proteome</keyword>
<dbReference type="Proteomes" id="UP001388673">
    <property type="component" value="Unassembled WGS sequence"/>
</dbReference>
<organism evidence="2 3">
    <name type="scientific">Kwoniella newhampshirensis</name>
    <dbReference type="NCBI Taxonomy" id="1651941"/>
    <lineage>
        <taxon>Eukaryota</taxon>
        <taxon>Fungi</taxon>
        <taxon>Dikarya</taxon>
        <taxon>Basidiomycota</taxon>
        <taxon>Agaricomycotina</taxon>
        <taxon>Tremellomycetes</taxon>
        <taxon>Tremellales</taxon>
        <taxon>Cryptococcaceae</taxon>
        <taxon>Kwoniella</taxon>
    </lineage>
</organism>